<dbReference type="OrthoDB" id="6815261at2759"/>
<evidence type="ECO:0000313" key="1">
    <source>
        <dbReference type="EMBL" id="CAH0546773.1"/>
    </source>
</evidence>
<dbReference type="EMBL" id="OV121132">
    <property type="protein sequence ID" value="CAH0546773.1"/>
    <property type="molecule type" value="Genomic_DNA"/>
</dbReference>
<proteinExistence type="predicted"/>
<name>A0A9P0F9N0_BRAAE</name>
<sequence>MLCECPLESLVNIQEYFKMATKEFDDILKTINRKYEMIQTSWADEKNFEAKFRTQIPRDNEDFNQLCDEWVDLFSEATNTVWAKKISNTGPKIRFRKQYQCWTHGGKVVQKDLLFDARRCRGTLDVKVLTDNPLTRRKNKHIRVGLNVVVKINFNHLHAVDTKQPHAFFVHQCEPLAEAPKPHILPNNRLQQLVADMVQKGINSTQKLLEANNVNKILEVVDKEENQNSSEQNMTNYSAKILDITDEPKGLETHQKSVTQAAMIKVLDNKGNKHEPIYIPLPSFGEASEFITDPLALPMNQQTIMVQNWASNMETVKLELQPQLQPFTQLVVSGPQLDMSEHLLMFDATQVIPITANLNSHFVQLHNIHNQGQFL</sequence>
<keyword evidence="2" id="KW-1185">Reference proteome</keyword>
<accession>A0A9P0F9N0</accession>
<dbReference type="Proteomes" id="UP001154078">
    <property type="component" value="Chromosome 1"/>
</dbReference>
<dbReference type="AlphaFoldDB" id="A0A9P0F9N0"/>
<evidence type="ECO:0000313" key="2">
    <source>
        <dbReference type="Proteomes" id="UP001154078"/>
    </source>
</evidence>
<organism evidence="1 2">
    <name type="scientific">Brassicogethes aeneus</name>
    <name type="common">Rape pollen beetle</name>
    <name type="synonym">Meligethes aeneus</name>
    <dbReference type="NCBI Taxonomy" id="1431903"/>
    <lineage>
        <taxon>Eukaryota</taxon>
        <taxon>Metazoa</taxon>
        <taxon>Ecdysozoa</taxon>
        <taxon>Arthropoda</taxon>
        <taxon>Hexapoda</taxon>
        <taxon>Insecta</taxon>
        <taxon>Pterygota</taxon>
        <taxon>Neoptera</taxon>
        <taxon>Endopterygota</taxon>
        <taxon>Coleoptera</taxon>
        <taxon>Polyphaga</taxon>
        <taxon>Cucujiformia</taxon>
        <taxon>Nitidulidae</taxon>
        <taxon>Meligethinae</taxon>
        <taxon>Brassicogethes</taxon>
    </lineage>
</organism>
<reference evidence="1" key="1">
    <citation type="submission" date="2021-12" db="EMBL/GenBank/DDBJ databases">
        <authorList>
            <person name="King R."/>
        </authorList>
    </citation>
    <scope>NUCLEOTIDE SEQUENCE</scope>
</reference>
<gene>
    <name evidence="1" type="ORF">MELIAE_LOCUS869</name>
</gene>
<protein>
    <submittedName>
        <fullName evidence="1">Uncharacterized protein</fullName>
    </submittedName>
</protein>